<reference evidence="3 4" key="1">
    <citation type="submission" date="2020-07" db="EMBL/GenBank/DDBJ databases">
        <title>Genomic Encyclopedia of Archaeal and Bacterial Type Strains, Phase II (KMG-II): from individual species to whole genera.</title>
        <authorList>
            <person name="Goeker M."/>
        </authorList>
    </citation>
    <scope>NUCLEOTIDE SEQUENCE [LARGE SCALE GENOMIC DNA]</scope>
    <source>
        <strain evidence="3 4">DSM 21226</strain>
    </source>
</reference>
<comment type="caution">
    <text evidence="3">The sequence shown here is derived from an EMBL/GenBank/DDBJ whole genome shotgun (WGS) entry which is preliminary data.</text>
</comment>
<gene>
    <name evidence="3" type="ORF">BDD16_001272</name>
</gene>
<dbReference type="GO" id="GO:0005737">
    <property type="term" value="C:cytoplasm"/>
    <property type="evidence" value="ECO:0007669"/>
    <property type="project" value="TreeGrafter"/>
</dbReference>
<dbReference type="PROSITE" id="PS50405">
    <property type="entry name" value="GST_CTER"/>
    <property type="match status" value="1"/>
</dbReference>
<dbReference type="SUPFAM" id="SSF47616">
    <property type="entry name" value="GST C-terminal domain-like"/>
    <property type="match status" value="1"/>
</dbReference>
<dbReference type="GO" id="GO:0004364">
    <property type="term" value="F:glutathione transferase activity"/>
    <property type="evidence" value="ECO:0007669"/>
    <property type="project" value="UniProtKB-EC"/>
</dbReference>
<organism evidence="3 4">
    <name type="scientific">Sphaerotilus montanus</name>
    <dbReference type="NCBI Taxonomy" id="522889"/>
    <lineage>
        <taxon>Bacteria</taxon>
        <taxon>Pseudomonadati</taxon>
        <taxon>Pseudomonadota</taxon>
        <taxon>Betaproteobacteria</taxon>
        <taxon>Burkholderiales</taxon>
        <taxon>Sphaerotilaceae</taxon>
        <taxon>Sphaerotilus</taxon>
    </lineage>
</organism>
<dbReference type="SUPFAM" id="SSF52833">
    <property type="entry name" value="Thioredoxin-like"/>
    <property type="match status" value="1"/>
</dbReference>
<feature type="domain" description="GST N-terminal" evidence="1">
    <location>
        <begin position="8"/>
        <end position="85"/>
    </location>
</feature>
<feature type="domain" description="GST C-terminal" evidence="2">
    <location>
        <begin position="90"/>
        <end position="223"/>
    </location>
</feature>
<protein>
    <submittedName>
        <fullName evidence="3">Glutathione S-transferase</fullName>
        <ecNumber evidence="3">2.5.1.18</ecNumber>
    </submittedName>
</protein>
<dbReference type="SFLD" id="SFLDS00019">
    <property type="entry name" value="Glutathione_Transferase_(cytos"/>
    <property type="match status" value="1"/>
</dbReference>
<dbReference type="AlphaFoldDB" id="A0A7Y9QVQ6"/>
<keyword evidence="4" id="KW-1185">Reference proteome</keyword>
<keyword evidence="3" id="KW-0808">Transferase</keyword>
<dbReference type="CDD" id="cd00570">
    <property type="entry name" value="GST_N_family"/>
    <property type="match status" value="1"/>
</dbReference>
<name>A0A7Y9QVQ6_9BURK</name>
<dbReference type="EMBL" id="JACCFH010000001">
    <property type="protein sequence ID" value="NYG32286.1"/>
    <property type="molecule type" value="Genomic_DNA"/>
</dbReference>
<dbReference type="PROSITE" id="PS50404">
    <property type="entry name" value="GST_NTER"/>
    <property type="match status" value="1"/>
</dbReference>
<dbReference type="InterPro" id="IPR050983">
    <property type="entry name" value="GST_Omega/HSP26"/>
</dbReference>
<evidence type="ECO:0000259" key="1">
    <source>
        <dbReference type="PROSITE" id="PS50404"/>
    </source>
</evidence>
<dbReference type="InterPro" id="IPR036282">
    <property type="entry name" value="Glutathione-S-Trfase_C_sf"/>
</dbReference>
<dbReference type="RefSeq" id="WP_179633195.1">
    <property type="nucleotide sequence ID" value="NZ_JACCFH010000001.1"/>
</dbReference>
<dbReference type="Pfam" id="PF13417">
    <property type="entry name" value="GST_N_3"/>
    <property type="match status" value="1"/>
</dbReference>
<dbReference type="InterPro" id="IPR010987">
    <property type="entry name" value="Glutathione-S-Trfase_C-like"/>
</dbReference>
<dbReference type="PANTHER" id="PTHR43968:SF6">
    <property type="entry name" value="GLUTATHIONE S-TRANSFERASE OMEGA"/>
    <property type="match status" value="1"/>
</dbReference>
<dbReference type="InterPro" id="IPR036249">
    <property type="entry name" value="Thioredoxin-like_sf"/>
</dbReference>
<evidence type="ECO:0000313" key="4">
    <source>
        <dbReference type="Proteomes" id="UP000518288"/>
    </source>
</evidence>
<dbReference type="Gene3D" id="1.20.1050.10">
    <property type="match status" value="1"/>
</dbReference>
<dbReference type="PANTHER" id="PTHR43968">
    <property type="match status" value="1"/>
</dbReference>
<evidence type="ECO:0000259" key="2">
    <source>
        <dbReference type="PROSITE" id="PS50405"/>
    </source>
</evidence>
<dbReference type="Gene3D" id="3.40.30.10">
    <property type="entry name" value="Glutaredoxin"/>
    <property type="match status" value="1"/>
</dbReference>
<sequence length="231" mass="24816">MTASTTAPVLRLHGFALSNYYNKVKLVLLEKGLPFEEVVVLPRGGEDVLVNSPLGKLPYLVTEHGPLCESAVIVDYLEAAYPAVPLLPADPFAAAKVRELSLFMDIHLELVARMLYAQAFFGGKVSDGVIAKARGQLEKNIAAFKRLARFAPYVAGDTFTLADCTAVAHLPLVAMSTKLVCGEDLLAAQGVDWKGYVKLIEQRPTAQKVAADRKADQQRAAQLAALGNAPA</sequence>
<dbReference type="SFLD" id="SFLDG00358">
    <property type="entry name" value="Main_(cytGST)"/>
    <property type="match status" value="1"/>
</dbReference>
<dbReference type="Proteomes" id="UP000518288">
    <property type="component" value="Unassembled WGS sequence"/>
</dbReference>
<proteinExistence type="predicted"/>
<evidence type="ECO:0000313" key="3">
    <source>
        <dbReference type="EMBL" id="NYG32286.1"/>
    </source>
</evidence>
<dbReference type="InterPro" id="IPR004045">
    <property type="entry name" value="Glutathione_S-Trfase_N"/>
</dbReference>
<dbReference type="InterPro" id="IPR040079">
    <property type="entry name" value="Glutathione_S-Trfase"/>
</dbReference>
<dbReference type="EC" id="2.5.1.18" evidence="3"/>
<accession>A0A7Y9QVQ6</accession>